<proteinExistence type="predicted"/>
<evidence type="ECO:0000313" key="1">
    <source>
        <dbReference type="EMBL" id="JAC65215.1"/>
    </source>
</evidence>
<name>A0A061R3G4_9CHLO</name>
<dbReference type="AlphaFoldDB" id="A0A061R3G4"/>
<gene>
    <name evidence="1" type="ORF">TSPGSL018_16531</name>
</gene>
<protein>
    <submittedName>
        <fullName evidence="1">Uncharacterized protein</fullName>
    </submittedName>
</protein>
<accession>A0A061R3G4</accession>
<dbReference type="EMBL" id="GBEZ01021540">
    <property type="protein sequence ID" value="JAC65215.1"/>
    <property type="molecule type" value="Transcribed_RNA"/>
</dbReference>
<reference evidence="1" key="1">
    <citation type="submission" date="2014-05" db="EMBL/GenBank/DDBJ databases">
        <title>The transcriptome of the halophilic microalga Tetraselmis sp. GSL018 isolated from the Great Salt Lake, Utah.</title>
        <authorList>
            <person name="Jinkerson R.E."/>
            <person name="D'Adamo S."/>
            <person name="Posewitz M.C."/>
        </authorList>
    </citation>
    <scope>NUCLEOTIDE SEQUENCE</scope>
    <source>
        <strain evidence="1">GSL018</strain>
    </source>
</reference>
<organism evidence="1">
    <name type="scientific">Tetraselmis sp. GSL018</name>
    <dbReference type="NCBI Taxonomy" id="582737"/>
    <lineage>
        <taxon>Eukaryota</taxon>
        <taxon>Viridiplantae</taxon>
        <taxon>Chlorophyta</taxon>
        <taxon>core chlorophytes</taxon>
        <taxon>Chlorodendrophyceae</taxon>
        <taxon>Chlorodendrales</taxon>
        <taxon>Chlorodendraceae</taxon>
        <taxon>Tetraselmis</taxon>
    </lineage>
</organism>
<sequence>MGAATEYDMAEADYSCSSLCGGVRSLSSPKYTDTSCSMAWQQSVKAAEVLEPPASLARISTRRDEQSEQPLRRMKLHHHLDMDMSNQQCASPSPPADSEYDVSHVEVTDSEQPFLVDALIGETVSEMLLGKGLLL</sequence>